<dbReference type="AlphaFoldDB" id="A0A438KCL4"/>
<dbReference type="Proteomes" id="UP000288805">
    <property type="component" value="Unassembled WGS sequence"/>
</dbReference>
<organism evidence="1 2">
    <name type="scientific">Vitis vinifera</name>
    <name type="common">Grape</name>
    <dbReference type="NCBI Taxonomy" id="29760"/>
    <lineage>
        <taxon>Eukaryota</taxon>
        <taxon>Viridiplantae</taxon>
        <taxon>Streptophyta</taxon>
        <taxon>Embryophyta</taxon>
        <taxon>Tracheophyta</taxon>
        <taxon>Spermatophyta</taxon>
        <taxon>Magnoliopsida</taxon>
        <taxon>eudicotyledons</taxon>
        <taxon>Gunneridae</taxon>
        <taxon>Pentapetalae</taxon>
        <taxon>rosids</taxon>
        <taxon>Vitales</taxon>
        <taxon>Vitaceae</taxon>
        <taxon>Viteae</taxon>
        <taxon>Vitis</taxon>
    </lineage>
</organism>
<protein>
    <submittedName>
        <fullName evidence="1">Putative ribonuclease H protein</fullName>
    </submittedName>
</protein>
<accession>A0A438KCL4</accession>
<comment type="caution">
    <text evidence="1">The sequence shown here is derived from an EMBL/GenBank/DDBJ whole genome shotgun (WGS) entry which is preliminary data.</text>
</comment>
<dbReference type="PANTHER" id="PTHR33116">
    <property type="entry name" value="REVERSE TRANSCRIPTASE ZINC-BINDING DOMAIN-CONTAINING PROTEIN-RELATED-RELATED"/>
    <property type="match status" value="1"/>
</dbReference>
<evidence type="ECO:0000313" key="2">
    <source>
        <dbReference type="Proteomes" id="UP000288805"/>
    </source>
</evidence>
<sequence length="574" mass="64925">MQVMSKRVVRSLGPGRFLDWRALNAMGSAGGVLICWDKRSLEILDWEEGQFSISCRFRNVGDGVVWVFTGVYGPFSREERECLWEENGAIRGLWEERWEVLGSLERNKVEALQQVELWDLVEGERSLTDEELSRQKKAKEGYAKRVNFLNKIKINGVRLSKEQEVREGIANAYQQLLSDSFGWKADIGALMRMNGDKALDPDRFTVAFWQNCWETVKKEVLDMFKEFHEQNSFIKSLNNTFLVFLSKKGGAEDLGDYRPISLLGGLYKLLAKVLANRLKKVIGKVVSPNQNAFIKGRQILDASLIANEVMQKMGFGAKVAGMDVELHIYCQILSVGERCANWIFLKFEGVASRGPSIPLLVRHGNGSAKCAYHEGLVFCEARKEYLTHLSWILFCFEAASGLKINLDKSEVIPVGEVEEVNKMAVEIGCRVGQLSAVYLGLPLGTPNKATSVWDEVKEKSTLASIPLYQMSLFCMPKSVARRLEKLQRDFLWGGANGEKKTHLVKWEVVCADKEKGGLGLRKLACLNKALLGKWIWRFARVKEDLWKKVLEAKYGQEEFGWRTRKANGVFGVGV</sequence>
<dbReference type="PANTHER" id="PTHR33116:SF78">
    <property type="entry name" value="OS12G0587133 PROTEIN"/>
    <property type="match status" value="1"/>
</dbReference>
<dbReference type="InterPro" id="IPR036691">
    <property type="entry name" value="Endo/exonu/phosph_ase_sf"/>
</dbReference>
<gene>
    <name evidence="1" type="primary">VvCHDp000001_155</name>
    <name evidence="1" type="ORF">CK203_007143</name>
</gene>
<name>A0A438KCL4_VITVI</name>
<evidence type="ECO:0000313" key="1">
    <source>
        <dbReference type="EMBL" id="RVX18962.1"/>
    </source>
</evidence>
<proteinExistence type="predicted"/>
<reference evidence="1 2" key="1">
    <citation type="journal article" date="2018" name="PLoS Genet.">
        <title>Population sequencing reveals clonal diversity and ancestral inbreeding in the grapevine cultivar Chardonnay.</title>
        <authorList>
            <person name="Roach M.J."/>
            <person name="Johnson D.L."/>
            <person name="Bohlmann J."/>
            <person name="van Vuuren H.J."/>
            <person name="Jones S.J."/>
            <person name="Pretorius I.S."/>
            <person name="Schmidt S.A."/>
            <person name="Borneman A.R."/>
        </authorList>
    </citation>
    <scope>NUCLEOTIDE SEQUENCE [LARGE SCALE GENOMIC DNA]</scope>
    <source>
        <strain evidence="2">cv. Chardonnay</strain>
        <tissue evidence="1">Leaf</tissue>
    </source>
</reference>
<dbReference type="EMBL" id="QGNW01000010">
    <property type="protein sequence ID" value="RVX18962.1"/>
    <property type="molecule type" value="Genomic_DNA"/>
</dbReference>
<dbReference type="SUPFAM" id="SSF56219">
    <property type="entry name" value="DNase I-like"/>
    <property type="match status" value="1"/>
</dbReference>